<comment type="caution">
    <text evidence="1">Lacks conserved residue(s) required for the propagation of feature annotation.</text>
</comment>
<feature type="domain" description="DOMON" evidence="6">
    <location>
        <begin position="504"/>
        <end position="631"/>
    </location>
</feature>
<keyword evidence="3" id="KW-1133">Transmembrane helix</keyword>
<dbReference type="SMART" id="SM00664">
    <property type="entry name" value="DoH"/>
    <property type="match status" value="2"/>
</dbReference>
<dbReference type="Gene3D" id="2.60.120.260">
    <property type="entry name" value="Galactose-binding domain-like"/>
    <property type="match status" value="1"/>
</dbReference>
<feature type="region of interest" description="Disordered" evidence="2">
    <location>
        <begin position="1086"/>
        <end position="1167"/>
    </location>
</feature>
<dbReference type="OrthoDB" id="188511at2759"/>
<evidence type="ECO:0000256" key="4">
    <source>
        <dbReference type="SAM" id="SignalP"/>
    </source>
</evidence>
<feature type="disulfide bond" evidence="1">
    <location>
        <begin position="216"/>
        <end position="225"/>
    </location>
</feature>
<keyword evidence="3" id="KW-0472">Membrane</keyword>
<evidence type="ECO:0000313" key="8">
    <source>
        <dbReference type="Proteomes" id="UP001107558"/>
    </source>
</evidence>
<evidence type="ECO:0000256" key="1">
    <source>
        <dbReference type="PROSITE-ProRule" id="PRU00076"/>
    </source>
</evidence>
<feature type="domain" description="DOMON" evidence="6">
    <location>
        <begin position="714"/>
        <end position="835"/>
    </location>
</feature>
<sequence>MAEQVQILLSLLIICSIYSVNGHVALTFPPARKYDLDFLDNSRTVAPCGMPKGTTRTSFLSGSTFNVTWHLSYPHRGGYKIQILDHLERPKLDLTPTIKGSDFVRTDATAQSHEIRLPENFTCDDCTLRLLRQADEWTNAYRFWSCADIDIKPRKEFRETCSGHGKFLATKCKCDKNYYGSRCQYWDECTADQDCGLQGKCIDIGGTALPRKQCYCKLGWFGPGCNKKSAIKSADIDYSLYTTKTLTPDFKIHWRILKEQKEIEMVLVVNGTSWVGFGWRPKKLTAECRKFPALHDIGFEAAPEPSSPEPESPISEPSSPEPQSPISEPSSPEPESPISEPSSPEPESSSPEPENSPSSEPESASSKTEPSSTVQPESEPISNKKSEPLALGSSKSKRVAAPSTLPKIPSSKDEYTVSTSVSYRVSSVTGRRKRAAEKGNKKSLEIDETTAVSEPATTSEPEPTSEVTAEPEPPASTSEPISEVIETTSIPEPESTATHGIDTTSEPASEQTSSTSEPQSEPKTEKPISTLTAKTTPKDYTPKHDFNAMDCTDIVIGTARGDLHRIWDYYTRDRSTPRMDTFWGGKSELQATGGFEKDGVTTIVFRKKLDANEPTDHSITDDLMHVIWAKGQEPAKYIHFPPSGLEKEHSTNPEFYQPDELKYHGHKLQRGYTQINFFDEDKPTSSVNSPHELENECHGHWKMPRDCSPDKKNCEYFISWKTVGHGDEVAFHIETTNVNTYTGIGFSEDQQMSQTDAIIGWYDTRNARPFVMDTFINGYSAPLLDDIQNVYNESGSFTDGVTTLNFVRKRATGDDKQDHSFTNDHCLYMMFLVKGGAYNAVNKKIRKHEEVPIVTDNRICIKTCGLDQNIYDTAATTPAPNRLAYAVSMKLINLADGFEAPKKGSQEYDNLSRTIRSTLDSVLGNIPGYSKLDEIQFKKNDNDVIAKMNVLFDKAVYEKGRSLDTSNNKIVDEKDEGKSIEMAIKESLASGKVGSLSVDPNFLEFEPLAIVSTEKSTTSRIAEYFQLSEVRLYTVLGCIAALILVAIIQATCTIMKTSKKSKRHKLIPNTAWKDYSSNTNYAFDAYNDHDEKHNGKSRNGANSRSSTATMHGNGMSQQTTLQMSHSPNKSQYYDVSRNGNRYGDHRHKNGDRHHQQQPPQQQSSYADRSYSLPRTMIQPHNQMAGYYTQDRRNRNSHNPNGGNYNNYHRQTMERSNGADTPDFYFMPSQRKYSGEVVRVFVDYNKEPK</sequence>
<dbReference type="PROSITE" id="PS01186">
    <property type="entry name" value="EGF_2"/>
    <property type="match status" value="1"/>
</dbReference>
<evidence type="ECO:0000256" key="2">
    <source>
        <dbReference type="SAM" id="MobiDB-lite"/>
    </source>
</evidence>
<feature type="compositionally biased region" description="Polar residues" evidence="2">
    <location>
        <begin position="485"/>
        <end position="502"/>
    </location>
</feature>
<evidence type="ECO:0000313" key="7">
    <source>
        <dbReference type="EMBL" id="KAG5677414.1"/>
    </source>
</evidence>
<dbReference type="PROSITE" id="PS00022">
    <property type="entry name" value="EGF_1"/>
    <property type="match status" value="1"/>
</dbReference>
<dbReference type="CDD" id="cd00054">
    <property type="entry name" value="EGF_CA"/>
    <property type="match status" value="1"/>
</dbReference>
<dbReference type="PROSITE" id="PS50026">
    <property type="entry name" value="EGF_3"/>
    <property type="match status" value="1"/>
</dbReference>
<gene>
    <name evidence="7" type="ORF">PVAND_007172</name>
</gene>
<keyword evidence="8" id="KW-1185">Reference proteome</keyword>
<feature type="compositionally biased region" description="Low complexity" evidence="2">
    <location>
        <begin position="503"/>
        <end position="519"/>
    </location>
</feature>
<evidence type="ECO:0000259" key="5">
    <source>
        <dbReference type="PROSITE" id="PS50026"/>
    </source>
</evidence>
<feature type="compositionally biased region" description="Low complexity" evidence="2">
    <location>
        <begin position="336"/>
        <end position="372"/>
    </location>
</feature>
<dbReference type="Proteomes" id="UP001107558">
    <property type="component" value="Chromosome 2"/>
</dbReference>
<feature type="compositionally biased region" description="Low complexity" evidence="2">
    <location>
        <begin position="1196"/>
        <end position="1209"/>
    </location>
</feature>
<feature type="chain" id="PRO_5039941614" evidence="4">
    <location>
        <begin position="23"/>
        <end position="1248"/>
    </location>
</feature>
<feature type="compositionally biased region" description="Polar residues" evidence="2">
    <location>
        <begin position="1097"/>
        <end position="1139"/>
    </location>
</feature>
<dbReference type="InterPro" id="IPR045266">
    <property type="entry name" value="DOH_DOMON"/>
</dbReference>
<feature type="compositionally biased region" description="Basic and acidic residues" evidence="2">
    <location>
        <begin position="436"/>
        <end position="445"/>
    </location>
</feature>
<dbReference type="PANTHER" id="PTHR46901">
    <property type="entry name" value="GH04942P"/>
    <property type="match status" value="1"/>
</dbReference>
<feature type="compositionally biased region" description="Low complexity" evidence="2">
    <location>
        <begin position="416"/>
        <end position="429"/>
    </location>
</feature>
<dbReference type="PANTHER" id="PTHR46901:SF2">
    <property type="entry name" value="GH04942P"/>
    <property type="match status" value="1"/>
</dbReference>
<keyword evidence="4" id="KW-0732">Signal</keyword>
<feature type="domain" description="EGF-like" evidence="5">
    <location>
        <begin position="185"/>
        <end position="226"/>
    </location>
</feature>
<evidence type="ECO:0000256" key="3">
    <source>
        <dbReference type="SAM" id="Phobius"/>
    </source>
</evidence>
<dbReference type="PROSITE" id="PS50836">
    <property type="entry name" value="DOMON"/>
    <property type="match status" value="2"/>
</dbReference>
<dbReference type="Pfam" id="PF03351">
    <property type="entry name" value="DOMON"/>
    <property type="match status" value="2"/>
</dbReference>
<accession>A0A9J6C716</accession>
<organism evidence="7 8">
    <name type="scientific">Polypedilum vanderplanki</name>
    <name type="common">Sleeping chironomid midge</name>
    <dbReference type="NCBI Taxonomy" id="319348"/>
    <lineage>
        <taxon>Eukaryota</taxon>
        <taxon>Metazoa</taxon>
        <taxon>Ecdysozoa</taxon>
        <taxon>Arthropoda</taxon>
        <taxon>Hexapoda</taxon>
        <taxon>Insecta</taxon>
        <taxon>Pterygota</taxon>
        <taxon>Neoptera</taxon>
        <taxon>Endopterygota</taxon>
        <taxon>Diptera</taxon>
        <taxon>Nematocera</taxon>
        <taxon>Chironomoidea</taxon>
        <taxon>Chironomidae</taxon>
        <taxon>Chironominae</taxon>
        <taxon>Polypedilum</taxon>
        <taxon>Polypedilum</taxon>
    </lineage>
</organism>
<dbReference type="AlphaFoldDB" id="A0A9J6C716"/>
<dbReference type="EMBL" id="JADBJN010000002">
    <property type="protein sequence ID" value="KAG5677414.1"/>
    <property type="molecule type" value="Genomic_DNA"/>
</dbReference>
<dbReference type="InterPro" id="IPR005018">
    <property type="entry name" value="DOMON_domain"/>
</dbReference>
<keyword evidence="1" id="KW-0245">EGF-like domain</keyword>
<feature type="region of interest" description="Disordered" evidence="2">
    <location>
        <begin position="1190"/>
        <end position="1221"/>
    </location>
</feature>
<dbReference type="InterPro" id="IPR000742">
    <property type="entry name" value="EGF"/>
</dbReference>
<keyword evidence="1" id="KW-1015">Disulfide bond</keyword>
<keyword evidence="3" id="KW-0812">Transmembrane</keyword>
<evidence type="ECO:0000259" key="6">
    <source>
        <dbReference type="PROSITE" id="PS50836"/>
    </source>
</evidence>
<dbReference type="CDD" id="cd09631">
    <property type="entry name" value="DOMON_DOH"/>
    <property type="match status" value="2"/>
</dbReference>
<feature type="signal peptide" evidence="4">
    <location>
        <begin position="1"/>
        <end position="22"/>
    </location>
</feature>
<name>A0A9J6C716_POLVA</name>
<feature type="region of interest" description="Disordered" evidence="2">
    <location>
        <begin position="299"/>
        <end position="543"/>
    </location>
</feature>
<feature type="transmembrane region" description="Helical" evidence="3">
    <location>
        <begin position="1032"/>
        <end position="1055"/>
    </location>
</feature>
<proteinExistence type="predicted"/>
<protein>
    <submittedName>
        <fullName evidence="7">Uncharacterized protein</fullName>
    </submittedName>
</protein>
<feature type="compositionally biased region" description="Low complexity" evidence="2">
    <location>
        <begin position="452"/>
        <end position="483"/>
    </location>
</feature>
<comment type="caution">
    <text evidence="7">The sequence shown here is derived from an EMBL/GenBank/DDBJ whole genome shotgun (WGS) entry which is preliminary data.</text>
</comment>
<reference evidence="7" key="1">
    <citation type="submission" date="2021-03" db="EMBL/GenBank/DDBJ databases">
        <title>Chromosome level genome of the anhydrobiotic midge Polypedilum vanderplanki.</title>
        <authorList>
            <person name="Yoshida Y."/>
            <person name="Kikawada T."/>
            <person name="Gusev O."/>
        </authorList>
    </citation>
    <scope>NUCLEOTIDE SEQUENCE</scope>
    <source>
        <strain evidence="7">NIAS01</strain>
        <tissue evidence="7">Whole body or cell culture</tissue>
    </source>
</reference>